<feature type="transmembrane region" description="Helical" evidence="1">
    <location>
        <begin position="19"/>
        <end position="37"/>
    </location>
</feature>
<sequence>MGPHYGCDSENSQQKAKHFYVVMVMMGLLSLLISFVVDEYYGHVESLLHKANLSTTMSAFLQAAAPIHLGFSLHMFLHFFIMNRRLSQFQYNWRQRQLGSQCGVNQPSIQTLESSTQIVVQAKEEQRPLISRPLSAITQGE</sequence>
<keyword evidence="1" id="KW-0812">Transmembrane</keyword>
<keyword evidence="1" id="KW-0472">Membrane</keyword>
<keyword evidence="3" id="KW-1185">Reference proteome</keyword>
<feature type="transmembrane region" description="Helical" evidence="1">
    <location>
        <begin position="57"/>
        <end position="81"/>
    </location>
</feature>
<dbReference type="Proteomes" id="UP001249851">
    <property type="component" value="Unassembled WGS sequence"/>
</dbReference>
<reference evidence="2" key="1">
    <citation type="journal article" date="2023" name="G3 (Bethesda)">
        <title>Whole genome assembly and annotation of the endangered Caribbean coral Acropora cervicornis.</title>
        <authorList>
            <person name="Selwyn J.D."/>
            <person name="Vollmer S.V."/>
        </authorList>
    </citation>
    <scope>NUCLEOTIDE SEQUENCE</scope>
    <source>
        <strain evidence="2">K2</strain>
    </source>
</reference>
<protein>
    <submittedName>
        <fullName evidence="2">Uncharacterized protein</fullName>
    </submittedName>
</protein>
<name>A0AAD9R3Q0_ACRCE</name>
<gene>
    <name evidence="2" type="ORF">P5673_002479</name>
</gene>
<proteinExistence type="predicted"/>
<comment type="caution">
    <text evidence="2">The sequence shown here is derived from an EMBL/GenBank/DDBJ whole genome shotgun (WGS) entry which is preliminary data.</text>
</comment>
<dbReference type="EMBL" id="JARQWQ010000004">
    <property type="protein sequence ID" value="KAK2572260.1"/>
    <property type="molecule type" value="Genomic_DNA"/>
</dbReference>
<keyword evidence="1" id="KW-1133">Transmembrane helix</keyword>
<evidence type="ECO:0000256" key="1">
    <source>
        <dbReference type="SAM" id="Phobius"/>
    </source>
</evidence>
<evidence type="ECO:0000313" key="2">
    <source>
        <dbReference type="EMBL" id="KAK2572260.1"/>
    </source>
</evidence>
<evidence type="ECO:0000313" key="3">
    <source>
        <dbReference type="Proteomes" id="UP001249851"/>
    </source>
</evidence>
<accession>A0AAD9R3Q0</accession>
<dbReference type="AlphaFoldDB" id="A0AAD9R3Q0"/>
<organism evidence="2 3">
    <name type="scientific">Acropora cervicornis</name>
    <name type="common">Staghorn coral</name>
    <dbReference type="NCBI Taxonomy" id="6130"/>
    <lineage>
        <taxon>Eukaryota</taxon>
        <taxon>Metazoa</taxon>
        <taxon>Cnidaria</taxon>
        <taxon>Anthozoa</taxon>
        <taxon>Hexacorallia</taxon>
        <taxon>Scleractinia</taxon>
        <taxon>Astrocoeniina</taxon>
        <taxon>Acroporidae</taxon>
        <taxon>Acropora</taxon>
    </lineage>
</organism>
<reference evidence="2" key="2">
    <citation type="journal article" date="2023" name="Science">
        <title>Genomic signatures of disease resistance in endangered staghorn corals.</title>
        <authorList>
            <person name="Vollmer S.V."/>
            <person name="Selwyn J.D."/>
            <person name="Despard B.A."/>
            <person name="Roesel C.L."/>
        </authorList>
    </citation>
    <scope>NUCLEOTIDE SEQUENCE</scope>
    <source>
        <strain evidence="2">K2</strain>
    </source>
</reference>